<keyword evidence="2" id="KW-1185">Reference proteome</keyword>
<dbReference type="Proteomes" id="UP001199044">
    <property type="component" value="Unassembled WGS sequence"/>
</dbReference>
<comment type="caution">
    <text evidence="1">The sequence shown here is derived from an EMBL/GenBank/DDBJ whole genome shotgun (WGS) entry which is preliminary data.</text>
</comment>
<sequence>MRVLIFLMAIISFSAISGETISIPSYYVQLGIETGVPADILYALSAKETNTSLSDGTYSPWPYSINFDGKSYFFDDYLAYRRACHQLIDSGHVNFDIGPFQVNYRYHKDDVNTIDDLIDIYQNGLVAARIIKRYYKQTGDWITAAGLYHNPANHNGRATIYSEKFAEFLELIQNGRYRVRG</sequence>
<evidence type="ECO:0008006" key="3">
    <source>
        <dbReference type="Google" id="ProtNLM"/>
    </source>
</evidence>
<evidence type="ECO:0000313" key="1">
    <source>
        <dbReference type="EMBL" id="MCA2016141.1"/>
    </source>
</evidence>
<dbReference type="SUPFAM" id="SSF53955">
    <property type="entry name" value="Lysozyme-like"/>
    <property type="match status" value="1"/>
</dbReference>
<accession>A0ABS7YKH1</accession>
<reference evidence="2" key="1">
    <citation type="submission" date="2023-07" db="EMBL/GenBank/DDBJ databases">
        <title>Molecular identification of indigenous halophilic bacteria isolated from red sea cost, biodegradation of synthetic dyes and assessment of degraded metabolite toxicity.</title>
        <authorList>
            <person name="Chaieb K."/>
            <person name="Altayb H.N."/>
        </authorList>
    </citation>
    <scope>NUCLEOTIDE SEQUENCE [LARGE SCALE GENOMIC DNA]</scope>
    <source>
        <strain evidence="2">K20</strain>
    </source>
</reference>
<proteinExistence type="predicted"/>
<organism evidence="1 2">
    <name type="scientific">Vibrio tritonius</name>
    <dbReference type="NCBI Taxonomy" id="1435069"/>
    <lineage>
        <taxon>Bacteria</taxon>
        <taxon>Pseudomonadati</taxon>
        <taxon>Pseudomonadota</taxon>
        <taxon>Gammaproteobacteria</taxon>
        <taxon>Vibrionales</taxon>
        <taxon>Vibrionaceae</taxon>
        <taxon>Vibrio</taxon>
    </lineage>
</organism>
<dbReference type="RefSeq" id="WP_225250269.1">
    <property type="nucleotide sequence ID" value="NZ_JAIWIU010000048.1"/>
</dbReference>
<dbReference type="InterPro" id="IPR023346">
    <property type="entry name" value="Lysozyme-like_dom_sf"/>
</dbReference>
<protein>
    <recommendedName>
        <fullName evidence="3">Transglycosylase SLT domain-containing protein</fullName>
    </recommendedName>
</protein>
<name>A0ABS7YKH1_9VIBR</name>
<dbReference type="EMBL" id="JAIWIU010000048">
    <property type="protein sequence ID" value="MCA2016141.1"/>
    <property type="molecule type" value="Genomic_DNA"/>
</dbReference>
<gene>
    <name evidence="1" type="ORF">LDJ79_08465</name>
</gene>
<evidence type="ECO:0000313" key="2">
    <source>
        <dbReference type="Proteomes" id="UP001199044"/>
    </source>
</evidence>